<keyword evidence="4" id="KW-1185">Reference proteome</keyword>
<dbReference type="InterPro" id="IPR026935">
    <property type="entry name" value="BtrH_N"/>
</dbReference>
<feature type="domain" description="DUF4872" evidence="2">
    <location>
        <begin position="171"/>
        <end position="343"/>
    </location>
</feature>
<organism evidence="3 4">
    <name type="scientific">Bariatricus massiliensis</name>
    <dbReference type="NCBI Taxonomy" id="1745713"/>
    <lineage>
        <taxon>Bacteria</taxon>
        <taxon>Bacillati</taxon>
        <taxon>Bacillota</taxon>
        <taxon>Clostridia</taxon>
        <taxon>Lachnospirales</taxon>
        <taxon>Lachnospiraceae</taxon>
        <taxon>Bariatricus</taxon>
    </lineage>
</organism>
<evidence type="ECO:0000313" key="3">
    <source>
        <dbReference type="EMBL" id="MCB7387033.1"/>
    </source>
</evidence>
<dbReference type="Pfam" id="PF16169">
    <property type="entry name" value="DUF4872"/>
    <property type="match status" value="1"/>
</dbReference>
<proteinExistence type="predicted"/>
<sequence>MKKIIKDFMPMGGRHCITNALKQIFHYYGCHLSEEMIFGLGEGLDFTYINLSSSPMVSGRTKIMEFEDVLAQRLGIELKFRKGKDYDEIFRTTKSMIDADQPVFVYADMPYLPYLSLGESGHFGGHAVVIFGYDDEQENFYVSDRDNSDYSINTPGGEIGEDYHCVGYECMKNARSSSFRPFPANNKYIAKAEFGGYQGVKPDMLLQAVWGVCGKMLSPSAKLKGVCGIEKFSKEIVKWSSFDIEKRKLAGVTNYFQISKDGGTGGGIFRKMYGDFLQEAAGILDNNMFEKCAAGYKDLSGRWECLADDMWSLSADGDAGRLSKMSLEIKKLQEIEFDLLTNLKIECEALLG</sequence>
<evidence type="ECO:0000259" key="1">
    <source>
        <dbReference type="Pfam" id="PF14399"/>
    </source>
</evidence>
<comment type="caution">
    <text evidence="3">The sequence shown here is derived from an EMBL/GenBank/DDBJ whole genome shotgun (WGS) entry which is preliminary data.</text>
</comment>
<reference evidence="3 4" key="1">
    <citation type="submission" date="2021-10" db="EMBL/GenBank/DDBJ databases">
        <title>Collection of gut derived symbiotic bacterial strains cultured from healthy donors.</title>
        <authorList>
            <person name="Lin H."/>
            <person name="Littmann E."/>
            <person name="Kohout C."/>
            <person name="Pamer E.G."/>
        </authorList>
    </citation>
    <scope>NUCLEOTIDE SEQUENCE [LARGE SCALE GENOMIC DNA]</scope>
    <source>
        <strain evidence="3 4">DFI.1.165</strain>
    </source>
</reference>
<evidence type="ECO:0000313" key="4">
    <source>
        <dbReference type="Proteomes" id="UP001299546"/>
    </source>
</evidence>
<gene>
    <name evidence="3" type="ORF">LIZ65_06995</name>
</gene>
<dbReference type="InterPro" id="IPR032369">
    <property type="entry name" value="DUF4872"/>
</dbReference>
<dbReference type="RefSeq" id="WP_066733562.1">
    <property type="nucleotide sequence ID" value="NZ_JAJCIQ010000003.1"/>
</dbReference>
<feature type="domain" description="Butirosin biosynthesis protein H N-terminal" evidence="1">
    <location>
        <begin position="15"/>
        <end position="145"/>
    </location>
</feature>
<dbReference type="Pfam" id="PF14399">
    <property type="entry name" value="BtrH_N"/>
    <property type="match status" value="1"/>
</dbReference>
<dbReference type="EMBL" id="JAJCIS010000003">
    <property type="protein sequence ID" value="MCB7387033.1"/>
    <property type="molecule type" value="Genomic_DNA"/>
</dbReference>
<protein>
    <submittedName>
        <fullName evidence="3">BtrH N-terminal domain-containing protein</fullName>
    </submittedName>
</protein>
<accession>A0ABS8DF55</accession>
<evidence type="ECO:0000259" key="2">
    <source>
        <dbReference type="Pfam" id="PF16169"/>
    </source>
</evidence>
<dbReference type="Proteomes" id="UP001299546">
    <property type="component" value="Unassembled WGS sequence"/>
</dbReference>
<name>A0ABS8DF55_9FIRM</name>